<proteinExistence type="predicted"/>
<accession>A0A192A7I9</accession>
<reference evidence="2" key="1">
    <citation type="submission" date="2016-06" db="EMBL/GenBank/DDBJ databases">
        <authorList>
            <person name="Xu Y."/>
            <person name="Nagy A."/>
            <person name="Yan X."/>
            <person name="Kim S.W."/>
            <person name="Haley B."/>
            <person name="Liu N.T."/>
            <person name="Nou X."/>
        </authorList>
    </citation>
    <scope>NUCLEOTIDE SEQUENCE [LARGE SCALE GENOMIC DNA]</scope>
    <source>
        <strain evidence="2">ATCC 49129</strain>
        <plasmid evidence="2">pri-1</plasmid>
    </source>
</reference>
<evidence type="ECO:0000313" key="1">
    <source>
        <dbReference type="EMBL" id="ANJ76267.1"/>
    </source>
</evidence>
<dbReference type="OrthoDB" id="9133551at2"/>
<dbReference type="RefSeq" id="WP_024979477.1">
    <property type="nucleotide sequence ID" value="NZ_CP016024.1"/>
</dbReference>
<organism evidence="1 2">
    <name type="scientific">Ralstonia insidiosa</name>
    <dbReference type="NCBI Taxonomy" id="190721"/>
    <lineage>
        <taxon>Bacteria</taxon>
        <taxon>Pseudomonadati</taxon>
        <taxon>Pseudomonadota</taxon>
        <taxon>Betaproteobacteria</taxon>
        <taxon>Burkholderiales</taxon>
        <taxon>Burkholderiaceae</taxon>
        <taxon>Ralstonia</taxon>
    </lineage>
</organism>
<geneLocation type="plasmid" evidence="2">
    <name>pri-1</name>
</geneLocation>
<dbReference type="EMBL" id="CP016024">
    <property type="protein sequence ID" value="ANJ76267.1"/>
    <property type="molecule type" value="Genomic_DNA"/>
</dbReference>
<dbReference type="AlphaFoldDB" id="A0A192A7I9"/>
<name>A0A192A7I9_9RALS</name>
<dbReference type="GeneID" id="61529701"/>
<sequence length="97" mass="10818">MTASNEIPRIEGIPSKDGAYWYYKRGAVLPSLVQVGTRDGERVIKDGSSVQRYWWPGEFFVGPIEPPFATPVDLANAYRTHGEEPQYSDTVSGKAVR</sequence>
<dbReference type="Proteomes" id="UP000078572">
    <property type="component" value="Plasmid pRI-1"/>
</dbReference>
<evidence type="ECO:0000313" key="2">
    <source>
        <dbReference type="Proteomes" id="UP000078572"/>
    </source>
</evidence>
<keyword evidence="2" id="KW-1185">Reference proteome</keyword>
<gene>
    <name evidence="1" type="ORF">A9Y76_27040</name>
</gene>
<protein>
    <submittedName>
        <fullName evidence="1">Uncharacterized protein</fullName>
    </submittedName>
</protein>
<keyword evidence="1" id="KW-0614">Plasmid</keyword>